<dbReference type="Gene3D" id="3.40.640.10">
    <property type="entry name" value="Type I PLP-dependent aspartate aminotransferase-like (Major domain)"/>
    <property type="match status" value="1"/>
</dbReference>
<evidence type="ECO:0000256" key="2">
    <source>
        <dbReference type="ARBA" id="ARBA00009721"/>
    </source>
</evidence>
<evidence type="ECO:0000256" key="5">
    <source>
        <dbReference type="PIRSR" id="PIRSR611166-50"/>
    </source>
</evidence>
<dbReference type="RefSeq" id="WP_128706227.1">
    <property type="nucleotide sequence ID" value="NZ_RLII01000019.1"/>
</dbReference>
<sequence>MSEVKFFYGGNVPLEMHKVRIVQKLNLVPIERRLEAINEAGNNTFLLKNSDIFLDMLTDSGVNAMSDKQLAAMMEADDSYAGSATFTKLENKIKEIFGMEYFLPAHQGRACENIISQAYVKPGDIIPMNYHFTTTKAHITLNGGLVEEIIIDEGLNPTSDYPFKGNMDVEKLKGLISKHGAEKIAYVRLETGTNLIGGQPHSLENMQEIRKVCDEFGLMLVLDASLLADNLYFIKTREEKCKDMSIREITRAMADLSDIIYFSARKLGCARGGGICIRDKDIYMKLRELITLYEGFLTYGGMSVREIEAITVGLDETMDENMINQGPQFIAYMCEKLQESGVPIITPPGGLGCHLNAMEFVDHIPQSQYPAGALASALYIVSGVRGMERGTISEQRDENGNEHFANMELLRLAMPRRVFTLSQVNYAVDRIKWLYENRKLIGGITFVEEPKVLRFFFGKLTAVSDWQTKLAAKFRADFGDSL</sequence>
<evidence type="ECO:0000259" key="6">
    <source>
        <dbReference type="Pfam" id="PF01212"/>
    </source>
</evidence>
<dbReference type="AlphaFoldDB" id="A0A4Q0I609"/>
<dbReference type="Pfam" id="PF01212">
    <property type="entry name" value="Beta_elim_lyase"/>
    <property type="match status" value="1"/>
</dbReference>
<dbReference type="InterPro" id="IPR015421">
    <property type="entry name" value="PyrdxlP-dep_Trfase_major"/>
</dbReference>
<comment type="similarity">
    <text evidence="2">Belongs to the beta-eliminating lyase family.</text>
</comment>
<dbReference type="Gene3D" id="3.90.1150.10">
    <property type="entry name" value="Aspartate Aminotransferase, domain 1"/>
    <property type="match status" value="1"/>
</dbReference>
<dbReference type="NCBIfam" id="NF009709">
    <property type="entry name" value="PRK13238.1"/>
    <property type="match status" value="1"/>
</dbReference>
<proteinExistence type="inferred from homology"/>
<comment type="caution">
    <text evidence="7">The sequence shown here is derived from an EMBL/GenBank/DDBJ whole genome shotgun (WGS) entry which is preliminary data.</text>
</comment>
<comment type="cofactor">
    <cofactor evidence="1 5">
        <name>pyridoxal 5'-phosphate</name>
        <dbReference type="ChEBI" id="CHEBI:597326"/>
    </cofactor>
</comment>
<feature type="modified residue" description="N6-(pyridoxal phosphate)lysine" evidence="5">
    <location>
        <position position="266"/>
    </location>
</feature>
<dbReference type="SUPFAM" id="SSF53383">
    <property type="entry name" value="PLP-dependent transferases"/>
    <property type="match status" value="1"/>
</dbReference>
<dbReference type="InterPro" id="IPR015422">
    <property type="entry name" value="PyrdxlP-dep_Trfase_small"/>
</dbReference>
<dbReference type="OrthoDB" id="9764079at2"/>
<keyword evidence="8" id="KW-1185">Reference proteome</keyword>
<evidence type="ECO:0000313" key="7">
    <source>
        <dbReference type="EMBL" id="RXE58382.1"/>
    </source>
</evidence>
<dbReference type="Proteomes" id="UP000289166">
    <property type="component" value="Unassembled WGS sequence"/>
</dbReference>
<protein>
    <submittedName>
        <fullName evidence="7">Tryptophanase</fullName>
        <ecNumber evidence="7">4.1.99.1</ecNumber>
    </submittedName>
</protein>
<dbReference type="InterPro" id="IPR011166">
    <property type="entry name" value="Beta-eliminating_lyase"/>
</dbReference>
<dbReference type="EC" id="4.1.99.1" evidence="7"/>
<reference evidence="8" key="1">
    <citation type="submission" date="2018-11" db="EMBL/GenBank/DDBJ databases">
        <title>Genome sequencing of a novel mesophilic and cellulolytic organism within the genus Hungateiclostridium.</title>
        <authorList>
            <person name="Rettenmaier R."/>
            <person name="Liebl W."/>
            <person name="Zverlov V."/>
        </authorList>
    </citation>
    <scope>NUCLEOTIDE SEQUENCE [LARGE SCALE GENOMIC DNA]</scope>
    <source>
        <strain evidence="8">N2K1</strain>
    </source>
</reference>
<name>A0A4Q0I609_9FIRM</name>
<dbReference type="GO" id="GO:0009034">
    <property type="term" value="F:tryptophanase activity"/>
    <property type="evidence" value="ECO:0007669"/>
    <property type="project" value="UniProtKB-EC"/>
</dbReference>
<evidence type="ECO:0000256" key="3">
    <source>
        <dbReference type="ARBA" id="ARBA00022898"/>
    </source>
</evidence>
<gene>
    <name evidence="7" type="ORF">EFD62_12590</name>
</gene>
<keyword evidence="4 7" id="KW-0456">Lyase</keyword>
<dbReference type="InterPro" id="IPR015424">
    <property type="entry name" value="PyrdxlP-dep_Trfase"/>
</dbReference>
<evidence type="ECO:0000256" key="4">
    <source>
        <dbReference type="ARBA" id="ARBA00023239"/>
    </source>
</evidence>
<evidence type="ECO:0000256" key="1">
    <source>
        <dbReference type="ARBA" id="ARBA00001933"/>
    </source>
</evidence>
<accession>A0A4Q0I609</accession>
<dbReference type="EMBL" id="RLII01000019">
    <property type="protein sequence ID" value="RXE58382.1"/>
    <property type="molecule type" value="Genomic_DNA"/>
</dbReference>
<dbReference type="PANTHER" id="PTHR32325">
    <property type="entry name" value="BETA-ELIMINATING LYASE-LIKE PROTEIN-RELATED"/>
    <property type="match status" value="1"/>
</dbReference>
<feature type="domain" description="Aromatic amino acid beta-eliminating lyase/threonine aldolase" evidence="6">
    <location>
        <begin position="55"/>
        <end position="426"/>
    </location>
</feature>
<dbReference type="PIRSF" id="PIRSF001386">
    <property type="entry name" value="Trpase"/>
    <property type="match status" value="1"/>
</dbReference>
<evidence type="ECO:0000313" key="8">
    <source>
        <dbReference type="Proteomes" id="UP000289166"/>
    </source>
</evidence>
<keyword evidence="3 5" id="KW-0663">Pyridoxal phosphate</keyword>
<organism evidence="7 8">
    <name type="scientific">Acetivibrio mesophilus</name>
    <dbReference type="NCBI Taxonomy" id="2487273"/>
    <lineage>
        <taxon>Bacteria</taxon>
        <taxon>Bacillati</taxon>
        <taxon>Bacillota</taxon>
        <taxon>Clostridia</taxon>
        <taxon>Eubacteriales</taxon>
        <taxon>Oscillospiraceae</taxon>
        <taxon>Acetivibrio</taxon>
    </lineage>
</organism>
<dbReference type="PANTHER" id="PTHR32325:SF4">
    <property type="entry name" value="TRYPTOPHANASE"/>
    <property type="match status" value="1"/>
</dbReference>
<dbReference type="InterPro" id="IPR001597">
    <property type="entry name" value="ArAA_b-elim_lyase/Thr_aldolase"/>
</dbReference>